<comment type="caution">
    <text evidence="1">The sequence shown here is derived from an EMBL/GenBank/DDBJ whole genome shotgun (WGS) entry which is preliminary data.</text>
</comment>
<gene>
    <name evidence="1" type="ORF">HID58_075611</name>
</gene>
<accession>A0ABQ7YLB8</accession>
<organism evidence="1 2">
    <name type="scientific">Brassica napus</name>
    <name type="common">Rape</name>
    <dbReference type="NCBI Taxonomy" id="3708"/>
    <lineage>
        <taxon>Eukaryota</taxon>
        <taxon>Viridiplantae</taxon>
        <taxon>Streptophyta</taxon>
        <taxon>Embryophyta</taxon>
        <taxon>Tracheophyta</taxon>
        <taxon>Spermatophyta</taxon>
        <taxon>Magnoliopsida</taxon>
        <taxon>eudicotyledons</taxon>
        <taxon>Gunneridae</taxon>
        <taxon>Pentapetalae</taxon>
        <taxon>rosids</taxon>
        <taxon>malvids</taxon>
        <taxon>Brassicales</taxon>
        <taxon>Brassicaceae</taxon>
        <taxon>Brassiceae</taxon>
        <taxon>Brassica</taxon>
    </lineage>
</organism>
<reference evidence="1 2" key="1">
    <citation type="submission" date="2021-05" db="EMBL/GenBank/DDBJ databases">
        <title>Genome Assembly of Synthetic Allotetraploid Brassica napus Reveals Homoeologous Exchanges between Subgenomes.</title>
        <authorList>
            <person name="Davis J.T."/>
        </authorList>
    </citation>
    <scope>NUCLEOTIDE SEQUENCE [LARGE SCALE GENOMIC DNA]</scope>
    <source>
        <strain evidence="2">cv. Da-Ae</strain>
        <tissue evidence="1">Seedling</tissue>
    </source>
</reference>
<keyword evidence="2" id="KW-1185">Reference proteome</keyword>
<name>A0ABQ7YLB8_BRANA</name>
<protein>
    <submittedName>
        <fullName evidence="1">Uncharacterized protein</fullName>
    </submittedName>
</protein>
<dbReference type="EMBL" id="JAGKQM010000017">
    <property type="protein sequence ID" value="KAH0868589.1"/>
    <property type="molecule type" value="Genomic_DNA"/>
</dbReference>
<dbReference type="InterPro" id="IPR012340">
    <property type="entry name" value="NA-bd_OB-fold"/>
</dbReference>
<evidence type="ECO:0000313" key="2">
    <source>
        <dbReference type="Proteomes" id="UP000824890"/>
    </source>
</evidence>
<sequence>MANSRIFFSDLKTGGCSSVVEARLLRFWEARNVKRSGEIMWVDVLLIDVNVRSIPQDAAFGRGVRRSFLRQRNEQELTQNVDAAAAAEFDEITEPVSPLSKEGFRFHNQAKLVGLANTNTQLPDIVGEITAVKSTVSELPEDKNCVMATIKMENDVSVTLTLFDSQAVALHKNLEDMHVDPKVIVATNINPKMVRGRLFLNATSGTHIYFDKETSAGEPCFYKLVARDTSLPFVAPLLRTYAKVENVTMAGLNNFIIIASSQEIDFLCTWRDPRVDTYKGWCYVACSKCSSNYLAYDDDDDTPDGNPDPGNLASMAVMGDRRVLERSRL</sequence>
<dbReference type="Gene3D" id="2.40.50.140">
    <property type="entry name" value="Nucleic acid-binding proteins"/>
    <property type="match status" value="1"/>
</dbReference>
<evidence type="ECO:0000313" key="1">
    <source>
        <dbReference type="EMBL" id="KAH0868589.1"/>
    </source>
</evidence>
<proteinExistence type="predicted"/>
<dbReference type="Proteomes" id="UP000824890">
    <property type="component" value="Unassembled WGS sequence"/>
</dbReference>